<feature type="compositionally biased region" description="Polar residues" evidence="3">
    <location>
        <begin position="683"/>
        <end position="692"/>
    </location>
</feature>
<evidence type="ECO:0000256" key="1">
    <source>
        <dbReference type="ARBA" id="ARBA00022837"/>
    </source>
</evidence>
<dbReference type="GO" id="GO:0035091">
    <property type="term" value="F:phosphatidylinositol binding"/>
    <property type="evidence" value="ECO:0007669"/>
    <property type="project" value="InterPro"/>
</dbReference>
<dbReference type="PROSITE" id="PS00018">
    <property type="entry name" value="EF_HAND_1"/>
    <property type="match status" value="1"/>
</dbReference>
<keyword evidence="2" id="KW-0175">Coiled coil</keyword>
<dbReference type="GO" id="GO:0043130">
    <property type="term" value="F:ubiquitin binding"/>
    <property type="evidence" value="ECO:0007669"/>
    <property type="project" value="InterPro"/>
</dbReference>
<evidence type="ECO:0000259" key="4">
    <source>
        <dbReference type="PROSITE" id="PS50031"/>
    </source>
</evidence>
<feature type="compositionally biased region" description="Basic and acidic residues" evidence="3">
    <location>
        <begin position="558"/>
        <end position="572"/>
    </location>
</feature>
<dbReference type="InterPro" id="IPR004152">
    <property type="entry name" value="GAT_dom"/>
</dbReference>
<dbReference type="EMBL" id="HE797130">
    <property type="protein sequence ID" value="CCM03840.1"/>
    <property type="molecule type" value="Genomic_DNA"/>
</dbReference>
<gene>
    <name evidence="6" type="ORF">FIBRA_05989</name>
</gene>
<dbReference type="InterPro" id="IPR000261">
    <property type="entry name" value="EH_dom"/>
</dbReference>
<dbReference type="HOGENOM" id="CLU_340998_0_0_1"/>
<keyword evidence="7" id="KW-1185">Reference proteome</keyword>
<feature type="region of interest" description="Disordered" evidence="3">
    <location>
        <begin position="549"/>
        <end position="572"/>
    </location>
</feature>
<dbReference type="GeneID" id="24098751"/>
<dbReference type="SUPFAM" id="SSF47473">
    <property type="entry name" value="EF-hand"/>
    <property type="match status" value="3"/>
</dbReference>
<feature type="domain" description="EF-hand" evidence="5">
    <location>
        <begin position="773"/>
        <end position="808"/>
    </location>
</feature>
<dbReference type="OrthoDB" id="524326at2759"/>
<dbReference type="InterPro" id="IPR002048">
    <property type="entry name" value="EF_hand_dom"/>
</dbReference>
<name>J4GRZ6_9APHY</name>
<dbReference type="PROSITE" id="PS50222">
    <property type="entry name" value="EF_HAND_2"/>
    <property type="match status" value="1"/>
</dbReference>
<dbReference type="InterPro" id="IPR018247">
    <property type="entry name" value="EF_Hand_1_Ca_BS"/>
</dbReference>
<feature type="domain" description="EH" evidence="4">
    <location>
        <begin position="435"/>
        <end position="525"/>
    </location>
</feature>
<feature type="region of interest" description="Disordered" evidence="3">
    <location>
        <begin position="657"/>
        <end position="713"/>
    </location>
</feature>
<feature type="domain" description="EH" evidence="4">
    <location>
        <begin position="570"/>
        <end position="677"/>
    </location>
</feature>
<dbReference type="AlphaFoldDB" id="J4GRZ6"/>
<dbReference type="GO" id="GO:0005737">
    <property type="term" value="C:cytoplasm"/>
    <property type="evidence" value="ECO:0007669"/>
    <property type="project" value="TreeGrafter"/>
</dbReference>
<evidence type="ECO:0000313" key="6">
    <source>
        <dbReference type="EMBL" id="CCM03840.1"/>
    </source>
</evidence>
<feature type="region of interest" description="Disordered" evidence="3">
    <location>
        <begin position="846"/>
        <end position="899"/>
    </location>
</feature>
<keyword evidence="1" id="KW-0106">Calcium</keyword>
<evidence type="ECO:0000313" key="7">
    <source>
        <dbReference type="Proteomes" id="UP000006352"/>
    </source>
</evidence>
<evidence type="ECO:0000256" key="2">
    <source>
        <dbReference type="SAM" id="Coils"/>
    </source>
</evidence>
<feature type="domain" description="EH" evidence="4">
    <location>
        <begin position="740"/>
        <end position="829"/>
    </location>
</feature>
<dbReference type="GO" id="GO:0006897">
    <property type="term" value="P:endocytosis"/>
    <property type="evidence" value="ECO:0007669"/>
    <property type="project" value="TreeGrafter"/>
</dbReference>
<dbReference type="Pfam" id="PF03127">
    <property type="entry name" value="GAT"/>
    <property type="match status" value="1"/>
</dbReference>
<organism evidence="6 7">
    <name type="scientific">Fibroporia radiculosa</name>
    <dbReference type="NCBI Taxonomy" id="599839"/>
    <lineage>
        <taxon>Eukaryota</taxon>
        <taxon>Fungi</taxon>
        <taxon>Dikarya</taxon>
        <taxon>Basidiomycota</taxon>
        <taxon>Agaricomycotina</taxon>
        <taxon>Agaricomycetes</taxon>
        <taxon>Polyporales</taxon>
        <taxon>Fibroporiaceae</taxon>
        <taxon>Fibroporia</taxon>
    </lineage>
</organism>
<dbReference type="SUPFAM" id="SSF89009">
    <property type="entry name" value="GAT-like domain"/>
    <property type="match status" value="3"/>
</dbReference>
<dbReference type="Gene3D" id="1.10.238.10">
    <property type="entry name" value="EF-hand"/>
    <property type="match status" value="3"/>
</dbReference>
<dbReference type="GO" id="GO:0005886">
    <property type="term" value="C:plasma membrane"/>
    <property type="evidence" value="ECO:0007669"/>
    <property type="project" value="TreeGrafter"/>
</dbReference>
<accession>J4GRZ6</accession>
<proteinExistence type="predicted"/>
<dbReference type="Proteomes" id="UP000006352">
    <property type="component" value="Unassembled WGS sequence"/>
</dbReference>
<sequence length="899" mass="97971">MDLVDYSRSQLTNRHRRGMSHTVPLEGPKRVSALCKAARGNADLLHEALVNSEGPRDLKGDLVQEFLRKCRQSQDVVQSHVPMVKAEVDQARILSMGQEHSSMTRYLKELYKVNDGLSIVLQLYDALERAGYNSEVQERVKNEFTIRLLSTTSGSFDEKGRPQSSKPLSNQERIDRLFQAARTGHGTAELLRDALAHAQPAELNGPLIQEFLKNCRSTQEDIFEHIQWADVEAARSHRNARSSTSTREERLLKELLATDEALTEAIKMFDDMKRDHHQRGSSIESQAGIESIGIEDEIQRLFTTSSTARGNAELLSDALAHARAEDLEGELIQNVIVAKIPWATTEVENTPSSSHNADPAVKERLLQELLGANEELNQAMKLHEDMKREHNGLKEATTAFGGMAVANSLAESTPAFPSSQIDKSFNGLPPLTSDDKAKFMKIFFANEPRNGILSGAQARDLLLKSKLSPETLKKIWDLADITCRGSLNAADFVVAMYLVQACMDGKLASVPDYLPTILYEQAGDKPAPSIFRSLSDPAIPSSYRLDVPTMLRGNSSEPSRKQSMDISSAERSHADRVFNTLDPQGTGRVEGNVVASFMLKLGLPMADLTHIWQGSVDSKKSGKELPSSLVSDASLDAQTAGPAPQQHEVSLLDFDNLPEETLPPALPPKPIEESSSGPPSPSLAINTDNNLPPATDPAFDCSPFVSPPASPSARQLHAPPAVLLSQTTMGGVPWDINPVAKARFDTFFDTLDPWRRGYIEASVAVPFFSQSQLPDGVMATIWELADTNRDGRLTRDEFAVAMHLVRETLKGKKLPISLPRSLIPPSKRPPAPAPAPIAVPTPVPALVPASSLNQGSPSAVEPTPSSTSPLTLLEAAPRAETPPPPYQAIEGDAIAEDVS</sequence>
<dbReference type="RefSeq" id="XP_012183123.1">
    <property type="nucleotide sequence ID" value="XM_012327733.1"/>
</dbReference>
<dbReference type="SMART" id="SM00027">
    <property type="entry name" value="EH"/>
    <property type="match status" value="3"/>
</dbReference>
<protein>
    <recommendedName>
        <fullName evidence="8">Actin cytoskeleton-regulatory complex protein pan1</fullName>
    </recommendedName>
</protein>
<dbReference type="InParanoid" id="J4GRZ6"/>
<dbReference type="PROSITE" id="PS50031">
    <property type="entry name" value="EH"/>
    <property type="match status" value="3"/>
</dbReference>
<dbReference type="SMART" id="SM00054">
    <property type="entry name" value="EFh"/>
    <property type="match status" value="2"/>
</dbReference>
<feature type="compositionally biased region" description="Low complexity" evidence="3">
    <location>
        <begin position="862"/>
        <end position="879"/>
    </location>
</feature>
<dbReference type="PANTHER" id="PTHR11216">
    <property type="entry name" value="EH DOMAIN"/>
    <property type="match status" value="1"/>
</dbReference>
<dbReference type="Gene3D" id="1.20.58.160">
    <property type="match status" value="2"/>
</dbReference>
<feature type="region of interest" description="Disordered" evidence="3">
    <location>
        <begin position="1"/>
        <end position="24"/>
    </location>
</feature>
<reference evidence="6 7" key="1">
    <citation type="journal article" date="2012" name="Appl. Environ. Microbiol.">
        <title>Short-read sequencing for genomic analysis of the brown rot fungus Fibroporia radiculosa.</title>
        <authorList>
            <person name="Tang J.D."/>
            <person name="Perkins A.D."/>
            <person name="Sonstegard T.S."/>
            <person name="Schroeder S.G."/>
            <person name="Burgess S.C."/>
            <person name="Diehl S.V."/>
        </authorList>
    </citation>
    <scope>NUCLEOTIDE SEQUENCE [LARGE SCALE GENOMIC DNA]</scope>
    <source>
        <strain evidence="6 7">TFFH 294</strain>
    </source>
</reference>
<feature type="coiled-coil region" evidence="2">
    <location>
        <begin position="362"/>
        <end position="396"/>
    </location>
</feature>
<dbReference type="GO" id="GO:0005509">
    <property type="term" value="F:calcium ion binding"/>
    <property type="evidence" value="ECO:0007669"/>
    <property type="project" value="InterPro"/>
</dbReference>
<dbReference type="InterPro" id="IPR038425">
    <property type="entry name" value="GAT_sf"/>
</dbReference>
<evidence type="ECO:0000259" key="5">
    <source>
        <dbReference type="PROSITE" id="PS50222"/>
    </source>
</evidence>
<dbReference type="CDD" id="cd21383">
    <property type="entry name" value="GAT_GGA_Tom1-like"/>
    <property type="match status" value="1"/>
</dbReference>
<dbReference type="PANTHER" id="PTHR11216:SF170">
    <property type="entry name" value="DYNAMIN ASSOCIATED PROTEIN 160, ISOFORM D"/>
    <property type="match status" value="1"/>
</dbReference>
<dbReference type="Pfam" id="PF12763">
    <property type="entry name" value="EH"/>
    <property type="match status" value="2"/>
</dbReference>
<dbReference type="GO" id="GO:0016197">
    <property type="term" value="P:endosomal transport"/>
    <property type="evidence" value="ECO:0007669"/>
    <property type="project" value="TreeGrafter"/>
</dbReference>
<evidence type="ECO:0000256" key="3">
    <source>
        <dbReference type="SAM" id="MobiDB-lite"/>
    </source>
</evidence>
<dbReference type="STRING" id="599839.J4GRZ6"/>
<dbReference type="InterPro" id="IPR011992">
    <property type="entry name" value="EF-hand-dom_pair"/>
</dbReference>
<evidence type="ECO:0008006" key="8">
    <source>
        <dbReference type="Google" id="ProtNLM"/>
    </source>
</evidence>
<dbReference type="CDD" id="cd00052">
    <property type="entry name" value="EH"/>
    <property type="match status" value="2"/>
</dbReference>